<evidence type="ECO:0000256" key="4">
    <source>
        <dbReference type="ARBA" id="ARBA00023002"/>
    </source>
</evidence>
<name>A0AA38RS00_9PEZI</name>
<evidence type="ECO:0000256" key="3">
    <source>
        <dbReference type="ARBA" id="ARBA00022827"/>
    </source>
</evidence>
<dbReference type="GO" id="GO:0050661">
    <property type="term" value="F:NADP binding"/>
    <property type="evidence" value="ECO:0007669"/>
    <property type="project" value="InterPro"/>
</dbReference>
<dbReference type="SUPFAM" id="SSF51905">
    <property type="entry name" value="FAD/NAD(P)-binding domain"/>
    <property type="match status" value="1"/>
</dbReference>
<dbReference type="Pfam" id="PF00743">
    <property type="entry name" value="FMO-like"/>
    <property type="match status" value="1"/>
</dbReference>
<feature type="region of interest" description="Disordered" evidence="5">
    <location>
        <begin position="1"/>
        <end position="35"/>
    </location>
</feature>
<keyword evidence="3" id="KW-0274">FAD</keyword>
<organism evidence="6 7">
    <name type="scientific">Pleurostoma richardsiae</name>
    <dbReference type="NCBI Taxonomy" id="41990"/>
    <lineage>
        <taxon>Eukaryota</taxon>
        <taxon>Fungi</taxon>
        <taxon>Dikarya</taxon>
        <taxon>Ascomycota</taxon>
        <taxon>Pezizomycotina</taxon>
        <taxon>Sordariomycetes</taxon>
        <taxon>Sordariomycetidae</taxon>
        <taxon>Calosphaeriales</taxon>
        <taxon>Pleurostomataceae</taxon>
        <taxon>Pleurostoma</taxon>
    </lineage>
</organism>
<dbReference type="InterPro" id="IPR051209">
    <property type="entry name" value="FAD-bind_Monooxygenase_sf"/>
</dbReference>
<accession>A0AA38RS00</accession>
<evidence type="ECO:0000313" key="6">
    <source>
        <dbReference type="EMBL" id="KAJ9149460.1"/>
    </source>
</evidence>
<feature type="compositionally biased region" description="Polar residues" evidence="5">
    <location>
        <begin position="22"/>
        <end position="33"/>
    </location>
</feature>
<keyword evidence="2" id="KW-0285">Flavoprotein</keyword>
<comment type="caution">
    <text evidence="6">The sequence shown here is derived from an EMBL/GenBank/DDBJ whole genome shotgun (WGS) entry which is preliminary data.</text>
</comment>
<dbReference type="InterPro" id="IPR036188">
    <property type="entry name" value="FAD/NAD-bd_sf"/>
</dbReference>
<keyword evidence="6" id="KW-0503">Monooxygenase</keyword>
<gene>
    <name evidence="6" type="ORF">NKR23_g4236</name>
</gene>
<dbReference type="PANTHER" id="PTHR42877:SF12">
    <property type="entry name" value="MONOOXYGENASE"/>
    <property type="match status" value="1"/>
</dbReference>
<dbReference type="GO" id="GO:0004499">
    <property type="term" value="F:N,N-dimethylaniline monooxygenase activity"/>
    <property type="evidence" value="ECO:0007669"/>
    <property type="project" value="InterPro"/>
</dbReference>
<proteinExistence type="inferred from homology"/>
<sequence>MVIESTSKNEMAMSTHPLTGAPNGTPNGTSPAPGSSYKVIEEPLGTARLVRIITIGAGASGLNIARNVKEHMKNVALQIYEKNGQVGGTWLENSYPGCACDIPSHNYQYSWAGNPRWNKYYSPQPEILDYFQRAAAEHGLLPYVKFGHRVVEAAWAEDDGVWKFKIEDLATGQVFEDWANFFINASGYLNNWKWPEIEGLHSFKGDLLHSAAWDPKTSLKDKTVAVIGYGSSGIQVVTALQPEVKHLVTFIRGPTWITAGFGSKYAAPGGQNFDFTEEQKKKFEESPEEYLAYRKGVEHELSSRFKMLHADTPEQKAAVKFSTEDMLRRLGPDSPLADFIIPDFPVGCRRPSPGNGYLEALSKPNVSVVTGKEIARVEADGLVLETGEKVVCDAIVCATGFDLSFRPRFPIVGRNKVDLRDAWAERATAYLSMTPADMPNYFMFLGPNAPVGHGSAIPIIEHLTKYMLKMVYKCQVEGYKSFCPRQGAIDEFVEHADAFLPRTAWAGKCRSWFKNGKETGPVTGLHPGSRLHWFYVLKEPRYEDWEWTTWNKNRWAYLGNGFTTVEVEGRDLTWYFDQPEKEYEAFVY</sequence>
<protein>
    <submittedName>
        <fullName evidence="6">Steroid monooxygenase-like protein</fullName>
    </submittedName>
</protein>
<evidence type="ECO:0000256" key="5">
    <source>
        <dbReference type="SAM" id="MobiDB-lite"/>
    </source>
</evidence>
<keyword evidence="4" id="KW-0560">Oxidoreductase</keyword>
<dbReference type="Gene3D" id="3.50.50.60">
    <property type="entry name" value="FAD/NAD(P)-binding domain"/>
    <property type="match status" value="2"/>
</dbReference>
<evidence type="ECO:0000256" key="2">
    <source>
        <dbReference type="ARBA" id="ARBA00022630"/>
    </source>
</evidence>
<dbReference type="InterPro" id="IPR020946">
    <property type="entry name" value="Flavin_mOase-like"/>
</dbReference>
<dbReference type="Proteomes" id="UP001174694">
    <property type="component" value="Unassembled WGS sequence"/>
</dbReference>
<evidence type="ECO:0000256" key="1">
    <source>
        <dbReference type="ARBA" id="ARBA00010139"/>
    </source>
</evidence>
<dbReference type="GO" id="GO:0050660">
    <property type="term" value="F:flavin adenine dinucleotide binding"/>
    <property type="evidence" value="ECO:0007669"/>
    <property type="project" value="InterPro"/>
</dbReference>
<evidence type="ECO:0000313" key="7">
    <source>
        <dbReference type="Proteomes" id="UP001174694"/>
    </source>
</evidence>
<dbReference type="AlphaFoldDB" id="A0AA38RS00"/>
<dbReference type="PANTHER" id="PTHR42877">
    <property type="entry name" value="L-ORNITHINE N(5)-MONOOXYGENASE-RELATED"/>
    <property type="match status" value="1"/>
</dbReference>
<reference evidence="6" key="1">
    <citation type="submission" date="2022-07" db="EMBL/GenBank/DDBJ databases">
        <title>Fungi with potential for degradation of polypropylene.</title>
        <authorList>
            <person name="Gostincar C."/>
        </authorList>
    </citation>
    <scope>NUCLEOTIDE SEQUENCE</scope>
    <source>
        <strain evidence="6">EXF-13308</strain>
    </source>
</reference>
<dbReference type="EMBL" id="JANBVO010000010">
    <property type="protein sequence ID" value="KAJ9149460.1"/>
    <property type="molecule type" value="Genomic_DNA"/>
</dbReference>
<comment type="similarity">
    <text evidence="1">Belongs to the FAD-binding monooxygenase family.</text>
</comment>
<keyword evidence="7" id="KW-1185">Reference proteome</keyword>